<organism evidence="1 2">
    <name type="scientific">Athelia psychrophila</name>
    <dbReference type="NCBI Taxonomy" id="1759441"/>
    <lineage>
        <taxon>Eukaryota</taxon>
        <taxon>Fungi</taxon>
        <taxon>Dikarya</taxon>
        <taxon>Basidiomycota</taxon>
        <taxon>Agaricomycotina</taxon>
        <taxon>Agaricomycetes</taxon>
        <taxon>Agaricomycetidae</taxon>
        <taxon>Atheliales</taxon>
        <taxon>Atheliaceae</taxon>
        <taxon>Athelia</taxon>
    </lineage>
</organism>
<reference evidence="1 2" key="1">
    <citation type="journal article" date="2016" name="Mol. Biol. Evol.">
        <title>Comparative Genomics of Early-Diverging Mushroom-Forming Fungi Provides Insights into the Origins of Lignocellulose Decay Capabilities.</title>
        <authorList>
            <person name="Nagy L.G."/>
            <person name="Riley R."/>
            <person name="Tritt A."/>
            <person name="Adam C."/>
            <person name="Daum C."/>
            <person name="Floudas D."/>
            <person name="Sun H."/>
            <person name="Yadav J.S."/>
            <person name="Pangilinan J."/>
            <person name="Larsson K.H."/>
            <person name="Matsuura K."/>
            <person name="Barry K."/>
            <person name="Labutti K."/>
            <person name="Kuo R."/>
            <person name="Ohm R.A."/>
            <person name="Bhattacharya S.S."/>
            <person name="Shirouzu T."/>
            <person name="Yoshinaga Y."/>
            <person name="Martin F.M."/>
            <person name="Grigoriev I.V."/>
            <person name="Hibbett D.S."/>
        </authorList>
    </citation>
    <scope>NUCLEOTIDE SEQUENCE [LARGE SCALE GENOMIC DNA]</scope>
    <source>
        <strain evidence="1 2">CBS 109695</strain>
    </source>
</reference>
<accession>A0A166STK4</accession>
<dbReference type="AlphaFoldDB" id="A0A166STK4"/>
<proteinExistence type="predicted"/>
<evidence type="ECO:0000313" key="2">
    <source>
        <dbReference type="Proteomes" id="UP000076532"/>
    </source>
</evidence>
<dbReference type="Proteomes" id="UP000076532">
    <property type="component" value="Unassembled WGS sequence"/>
</dbReference>
<sequence>MEGFDPGCCTGIARGWKDDSGFRKFKSSFNLPVKHCWTCGFWQKDLQVHNFGPWTCLFLDAGKVESFRHLFWVIWINHRIRTAVAEALTSSDNPWATTGDYANWLVEVHLEGTMNHTKVMMWIWEHGPFPSQTSSGLLQNVASTSGTSSGIPSSSFPSASLSDQAEASRWCKDHGLKDVHLQALISVGVSGSVNVQQLKDLTRDNWTEVKVTPLVCMEITKACDRDLEK</sequence>
<protein>
    <submittedName>
        <fullName evidence="1">Uncharacterized protein</fullName>
    </submittedName>
</protein>
<evidence type="ECO:0000313" key="1">
    <source>
        <dbReference type="EMBL" id="KZP29811.1"/>
    </source>
</evidence>
<name>A0A166STK4_9AGAM</name>
<gene>
    <name evidence="1" type="ORF">FIBSPDRAFT_884824</name>
</gene>
<keyword evidence="2" id="KW-1185">Reference proteome</keyword>
<dbReference type="EMBL" id="KV417497">
    <property type="protein sequence ID" value="KZP29811.1"/>
    <property type="molecule type" value="Genomic_DNA"/>
</dbReference>